<keyword evidence="2" id="KW-1185">Reference proteome</keyword>
<name>A0A2P5FST4_TREOI</name>
<dbReference type="InParanoid" id="A0A2P5FST4"/>
<accession>A0A2P5FST4</accession>
<evidence type="ECO:0000313" key="1">
    <source>
        <dbReference type="EMBL" id="POO00834.1"/>
    </source>
</evidence>
<gene>
    <name evidence="1" type="ORF">TorRG33x02_034650</name>
</gene>
<dbReference type="OrthoDB" id="10537849at2759"/>
<evidence type="ECO:0000313" key="2">
    <source>
        <dbReference type="Proteomes" id="UP000237000"/>
    </source>
</evidence>
<protein>
    <submittedName>
        <fullName evidence="1">Uncharacterized protein</fullName>
    </submittedName>
</protein>
<dbReference type="EMBL" id="JXTC01000011">
    <property type="protein sequence ID" value="POO00834.1"/>
    <property type="molecule type" value="Genomic_DNA"/>
</dbReference>
<dbReference type="Proteomes" id="UP000237000">
    <property type="component" value="Unassembled WGS sequence"/>
</dbReference>
<sequence length="71" mass="7640">MTMMTMTMTTTTTTTTAELQRSIWFPLDFIVVSLVNSATDGLTAMDLIAGHIKSIMSISGCGTCSFIPSQE</sequence>
<organism evidence="1 2">
    <name type="scientific">Trema orientale</name>
    <name type="common">Charcoal tree</name>
    <name type="synonym">Celtis orientalis</name>
    <dbReference type="NCBI Taxonomy" id="63057"/>
    <lineage>
        <taxon>Eukaryota</taxon>
        <taxon>Viridiplantae</taxon>
        <taxon>Streptophyta</taxon>
        <taxon>Embryophyta</taxon>
        <taxon>Tracheophyta</taxon>
        <taxon>Spermatophyta</taxon>
        <taxon>Magnoliopsida</taxon>
        <taxon>eudicotyledons</taxon>
        <taxon>Gunneridae</taxon>
        <taxon>Pentapetalae</taxon>
        <taxon>rosids</taxon>
        <taxon>fabids</taxon>
        <taxon>Rosales</taxon>
        <taxon>Cannabaceae</taxon>
        <taxon>Trema</taxon>
    </lineage>
</organism>
<reference evidence="2" key="1">
    <citation type="submission" date="2016-06" db="EMBL/GenBank/DDBJ databases">
        <title>Parallel loss of symbiosis genes in relatives of nitrogen-fixing non-legume Parasponia.</title>
        <authorList>
            <person name="Van Velzen R."/>
            <person name="Holmer R."/>
            <person name="Bu F."/>
            <person name="Rutten L."/>
            <person name="Van Zeijl A."/>
            <person name="Liu W."/>
            <person name="Santuari L."/>
            <person name="Cao Q."/>
            <person name="Sharma T."/>
            <person name="Shen D."/>
            <person name="Roswanjaya Y."/>
            <person name="Wardhani T."/>
            <person name="Kalhor M.S."/>
            <person name="Jansen J."/>
            <person name="Van den Hoogen J."/>
            <person name="Gungor B."/>
            <person name="Hartog M."/>
            <person name="Hontelez J."/>
            <person name="Verver J."/>
            <person name="Yang W.-C."/>
            <person name="Schijlen E."/>
            <person name="Repin R."/>
            <person name="Schilthuizen M."/>
            <person name="Schranz E."/>
            <person name="Heidstra R."/>
            <person name="Miyata K."/>
            <person name="Fedorova E."/>
            <person name="Kohlen W."/>
            <person name="Bisseling T."/>
            <person name="Smit S."/>
            <person name="Geurts R."/>
        </authorList>
    </citation>
    <scope>NUCLEOTIDE SEQUENCE [LARGE SCALE GENOMIC DNA]</scope>
    <source>
        <strain evidence="2">cv. RG33-2</strain>
    </source>
</reference>
<proteinExistence type="predicted"/>
<comment type="caution">
    <text evidence="1">The sequence shown here is derived from an EMBL/GenBank/DDBJ whole genome shotgun (WGS) entry which is preliminary data.</text>
</comment>
<dbReference type="AlphaFoldDB" id="A0A2P5FST4"/>